<dbReference type="AlphaFoldDB" id="A0A6J6HNM7"/>
<sequence length="256" mass="27734">MNEHINPNRFTDSAGTPWEGRSFDSNSFADDDGKAPPKLIEAITAFRAGEVGAEEVVDQIRVSRLLVPLLANLGESETGAHGQKVDKSAELSIVTVKSPDDQDSLVVFSSVEAMSRWNKSSRPVPTDAIRIALAAASQMSTRIVLDPGSDTEFVVRRPAIAKIAQSLPWLPPERNEAVLKVLQDSIAGEPLVLKIEASTADSQSRLLGSELQVLLQLEPKAEPAVVRELIDRISSIWSESEDFALSVDSVAIKLRS</sequence>
<feature type="domain" description="SseB protein N-terminal" evidence="2">
    <location>
        <begin position="41"/>
        <end position="161"/>
    </location>
</feature>
<evidence type="ECO:0000313" key="3">
    <source>
        <dbReference type="EMBL" id="CAB4615422.1"/>
    </source>
</evidence>
<dbReference type="Pfam" id="PF07179">
    <property type="entry name" value="SseB"/>
    <property type="match status" value="1"/>
</dbReference>
<name>A0A6J6HNM7_9ZZZZ</name>
<proteinExistence type="predicted"/>
<accession>A0A6J6HNM7</accession>
<organism evidence="3">
    <name type="scientific">freshwater metagenome</name>
    <dbReference type="NCBI Taxonomy" id="449393"/>
    <lineage>
        <taxon>unclassified sequences</taxon>
        <taxon>metagenomes</taxon>
        <taxon>ecological metagenomes</taxon>
    </lineage>
</organism>
<feature type="region of interest" description="Disordered" evidence="1">
    <location>
        <begin position="1"/>
        <end position="34"/>
    </location>
</feature>
<protein>
    <submittedName>
        <fullName evidence="3">Unannotated protein</fullName>
    </submittedName>
</protein>
<reference evidence="3" key="1">
    <citation type="submission" date="2020-05" db="EMBL/GenBank/DDBJ databases">
        <authorList>
            <person name="Chiriac C."/>
            <person name="Salcher M."/>
            <person name="Ghai R."/>
            <person name="Kavagutti S V."/>
        </authorList>
    </citation>
    <scope>NUCLEOTIDE SEQUENCE</scope>
</reference>
<evidence type="ECO:0000256" key="1">
    <source>
        <dbReference type="SAM" id="MobiDB-lite"/>
    </source>
</evidence>
<dbReference type="InterPro" id="IPR009839">
    <property type="entry name" value="SseB_N"/>
</dbReference>
<evidence type="ECO:0000259" key="2">
    <source>
        <dbReference type="Pfam" id="PF07179"/>
    </source>
</evidence>
<gene>
    <name evidence="3" type="ORF">UFOPK1931_00142</name>
</gene>
<dbReference type="EMBL" id="CAEZVE010000011">
    <property type="protein sequence ID" value="CAB4615422.1"/>
    <property type="molecule type" value="Genomic_DNA"/>
</dbReference>